<comment type="similarity">
    <text evidence="2">Belongs to the SAM50/omp85 family.</text>
</comment>
<evidence type="ECO:0000256" key="4">
    <source>
        <dbReference type="ARBA" id="ARBA00022692"/>
    </source>
</evidence>
<dbReference type="InterPro" id="IPR039910">
    <property type="entry name" value="D15-like"/>
</dbReference>
<sequence>MSIDLKEDDSVSIGTTWYSKEQCTNNFQQVINRISQGFKPKEAELSTLDKIAIEKQKIINQQGQNFLEEIFRNNSQRAIYVSNVQIEGTEQFRDDFLTKQILPFINKSNNLNNLLNNIDTVSGNFFKSGAVENLAIQLTTGTGLNFKSGYYPENSIEIIPHIKLIPVKKFMAKTGTNIGNGEGDGYMTFQFRNIFGGGENLILDATTGTRTRSSYLLNYSSPGFGSNTNWKFDNSLFFTSRKIDWSSHEQLIKGMNNKIVSMNIPNGKNQDQGLINHEFSIENILRSITNVSPMASNNILFHAGDDFKTSFIYKFAYDSRNDRTLPTKGDYFSLVNEISGILPNLNTSKFLKQSFESQIARNFIDGDHIINLSLRGGWLYSLNKTTHLMDRFYLGGPNDIRGFFFNGLGPRNFNDTLGGDIFLSGGLSTFHRLPFVSKESNFKFHNFINFGRLIPLDKNENFTTTLKELINEPSIGIGTGIVFKHPVARFELNFVLPVTAHENDSIRKGLQYGIGLSFM</sequence>
<evidence type="ECO:0000313" key="8">
    <source>
        <dbReference type="Proteomes" id="UP000009328"/>
    </source>
</evidence>
<keyword evidence="3" id="KW-1134">Transmembrane beta strand</keyword>
<protein>
    <submittedName>
        <fullName evidence="7">Outer membrane protein assembly factor yaeT</fullName>
    </submittedName>
</protein>
<dbReference type="PANTHER" id="PTHR12815">
    <property type="entry name" value="SORTING AND ASSEMBLY MACHINERY SAMM50 PROTEIN FAMILY MEMBER"/>
    <property type="match status" value="1"/>
</dbReference>
<organism evidence="7 8">
    <name type="scientific">Wickerhamomyces ciferrii (strain ATCC 14091 / BCRC 22168 / CBS 111 / JCM 3599 / NBRC 0793 / NRRL Y-1031 F-60-10)</name>
    <name type="common">Yeast</name>
    <name type="synonym">Pichia ciferrii</name>
    <dbReference type="NCBI Taxonomy" id="1206466"/>
    <lineage>
        <taxon>Eukaryota</taxon>
        <taxon>Fungi</taxon>
        <taxon>Dikarya</taxon>
        <taxon>Ascomycota</taxon>
        <taxon>Saccharomycotina</taxon>
        <taxon>Saccharomycetes</taxon>
        <taxon>Phaffomycetales</taxon>
        <taxon>Wickerhamomycetaceae</taxon>
        <taxon>Wickerhamomyces</taxon>
    </lineage>
</organism>
<dbReference type="GO" id="GO:0045040">
    <property type="term" value="P:protein insertion into mitochondrial outer membrane"/>
    <property type="evidence" value="ECO:0007669"/>
    <property type="project" value="TreeGrafter"/>
</dbReference>
<evidence type="ECO:0000313" key="7">
    <source>
        <dbReference type="EMBL" id="CCH42039.1"/>
    </source>
</evidence>
<evidence type="ECO:0000259" key="6">
    <source>
        <dbReference type="Pfam" id="PF01103"/>
    </source>
</evidence>
<dbReference type="HOGENOM" id="CLU_014798_3_1_1"/>
<name>K0KKP3_WICCF</name>
<dbReference type="PANTHER" id="PTHR12815:SF18">
    <property type="entry name" value="SORTING AND ASSEMBLY MACHINERY COMPONENT 50 HOMOLOG"/>
    <property type="match status" value="1"/>
</dbReference>
<comment type="subcellular location">
    <subcellularLocation>
        <location evidence="1">Mitochondrion outer membrane</location>
        <topology evidence="1">Multi-pass membrane protein</topology>
    </subcellularLocation>
</comment>
<dbReference type="eggNOG" id="KOG2602">
    <property type="taxonomic scope" value="Eukaryota"/>
</dbReference>
<dbReference type="InterPro" id="IPR000184">
    <property type="entry name" value="Bac_surfAg_D15"/>
</dbReference>
<keyword evidence="4" id="KW-0812">Transmembrane</keyword>
<dbReference type="STRING" id="1206466.K0KKP3"/>
<keyword evidence="5" id="KW-0472">Membrane</keyword>
<dbReference type="InParanoid" id="K0KKP3"/>
<feature type="domain" description="Bacterial surface antigen (D15)" evidence="6">
    <location>
        <begin position="193"/>
        <end position="518"/>
    </location>
</feature>
<dbReference type="GO" id="GO:0005741">
    <property type="term" value="C:mitochondrial outer membrane"/>
    <property type="evidence" value="ECO:0007669"/>
    <property type="project" value="UniProtKB-SubCell"/>
</dbReference>
<accession>K0KKP3</accession>
<dbReference type="FunCoup" id="K0KKP3">
    <property type="interactions" value="157"/>
</dbReference>
<evidence type="ECO:0000256" key="2">
    <source>
        <dbReference type="ARBA" id="ARBA00010913"/>
    </source>
</evidence>
<keyword evidence="8" id="KW-1185">Reference proteome</keyword>
<dbReference type="AlphaFoldDB" id="K0KKP3"/>
<gene>
    <name evidence="7" type="ORF">BN7_1578</name>
</gene>
<evidence type="ECO:0000256" key="3">
    <source>
        <dbReference type="ARBA" id="ARBA00022452"/>
    </source>
</evidence>
<dbReference type="Pfam" id="PF01103">
    <property type="entry name" value="Omp85"/>
    <property type="match status" value="1"/>
</dbReference>
<dbReference type="Gene3D" id="2.40.160.50">
    <property type="entry name" value="membrane protein fhac: a member of the omp85/tpsb transporter family"/>
    <property type="match status" value="1"/>
</dbReference>
<evidence type="ECO:0000256" key="5">
    <source>
        <dbReference type="ARBA" id="ARBA00023136"/>
    </source>
</evidence>
<dbReference type="Proteomes" id="UP000009328">
    <property type="component" value="Unassembled WGS sequence"/>
</dbReference>
<dbReference type="EMBL" id="CAIF01000034">
    <property type="protein sequence ID" value="CCH42039.1"/>
    <property type="molecule type" value="Genomic_DNA"/>
</dbReference>
<proteinExistence type="inferred from homology"/>
<reference evidence="7 8" key="1">
    <citation type="journal article" date="2012" name="Eukaryot. Cell">
        <title>Draft genome sequence of Wickerhamomyces ciferrii NRRL Y-1031 F-60-10.</title>
        <authorList>
            <person name="Schneider J."/>
            <person name="Andrea H."/>
            <person name="Blom J."/>
            <person name="Jaenicke S."/>
            <person name="Ruckert C."/>
            <person name="Schorsch C."/>
            <person name="Szczepanowski R."/>
            <person name="Farwick M."/>
            <person name="Goesmann A."/>
            <person name="Puhler A."/>
            <person name="Schaffer S."/>
            <person name="Tauch A."/>
            <person name="Kohler T."/>
            <person name="Brinkrolf K."/>
        </authorList>
    </citation>
    <scope>NUCLEOTIDE SEQUENCE [LARGE SCALE GENOMIC DNA]</scope>
    <source>
        <strain evidence="8">ATCC 14091 / BCRC 22168 / CBS 111 / JCM 3599 / NBRC 0793 / NRRL Y-1031 F-60-10</strain>
    </source>
</reference>
<evidence type="ECO:0000256" key="1">
    <source>
        <dbReference type="ARBA" id="ARBA00004374"/>
    </source>
</evidence>
<comment type="caution">
    <text evidence="7">The sequence shown here is derived from an EMBL/GenBank/DDBJ whole genome shotgun (WGS) entry which is preliminary data.</text>
</comment>